<name>A0ACC0JRM6_CHOFU</name>
<gene>
    <name evidence="1" type="ORF">MSG28_005418</name>
</gene>
<proteinExistence type="predicted"/>
<comment type="caution">
    <text evidence="1">The sequence shown here is derived from an EMBL/GenBank/DDBJ whole genome shotgun (WGS) entry which is preliminary data.</text>
</comment>
<organism evidence="1 2">
    <name type="scientific">Choristoneura fumiferana</name>
    <name type="common">Spruce budworm moth</name>
    <name type="synonym">Archips fumiferana</name>
    <dbReference type="NCBI Taxonomy" id="7141"/>
    <lineage>
        <taxon>Eukaryota</taxon>
        <taxon>Metazoa</taxon>
        <taxon>Ecdysozoa</taxon>
        <taxon>Arthropoda</taxon>
        <taxon>Hexapoda</taxon>
        <taxon>Insecta</taxon>
        <taxon>Pterygota</taxon>
        <taxon>Neoptera</taxon>
        <taxon>Endopterygota</taxon>
        <taxon>Lepidoptera</taxon>
        <taxon>Glossata</taxon>
        <taxon>Ditrysia</taxon>
        <taxon>Tortricoidea</taxon>
        <taxon>Tortricidae</taxon>
        <taxon>Tortricinae</taxon>
        <taxon>Choristoneura</taxon>
    </lineage>
</organism>
<protein>
    <submittedName>
        <fullName evidence="1">Uncharacterized protein</fullName>
    </submittedName>
</protein>
<sequence>YVGAGAAVRPRDRLCHPPRRRVRAPAGHLLCEIKGLLNNAVRLLFTLSAGAQAQPPRCTFCGVSALSLQHVTHSRVHTTRHNASSSNEAVHLQRRLLSLSSELVTLRNHLHVGAAAGAGAGAGAAAGAAAGAGKPGTPQPAVPPRAPHLLPPPVPLAPPPAHPAHPLPLPADSRWRGGCPPAPAPPVAGAAPGAGAGAVPAGDVDDLIHLRGPLTEDAVVRALQARFYQNKFYTWIGPILVALNGYTDCGNALTLSAARAQRPELARLVHDATYASMVLLRRLFDVAGGGPETDAFKHLAAAFTVLRSLGAAATAANAHASRIGHFIEVQVTDGALYRTKIHCYFLEQTRVVRPPPGERNYHIFYQLLAGLAPDERAALRLDGLAAADLRYLAGAGAAPRRPDPDDAPRFLAWKSCLGILGIPFLDVVRVLAAVLLLGNVQFAEGADGSAEPAADGALAAAAALLGVAAPALQRGLTTRAAARGRGAARAPATPPPRRPRATRWPRRCTAAPWPRSCGAPTRSSGSAPRWARSRRTPTSPCTTRRRRRGARARRGGAHGRAGAKSMAALNDAVRHATDGFVGILDMFGFEDAAPSRLEHLCANLCAETMQHFYNTHVFKSAAESCREEAVPAALEVDYVDNVPCIDLVSSLRGGLLAALDAECACAARGSPDQYVARIKAAH</sequence>
<evidence type="ECO:0000313" key="1">
    <source>
        <dbReference type="EMBL" id="KAI8426647.1"/>
    </source>
</evidence>
<reference evidence="1 2" key="1">
    <citation type="journal article" date="2022" name="Genome Biol. Evol.">
        <title>The Spruce Budworm Genome: Reconstructing the Evolutionary History of Antifreeze Proteins.</title>
        <authorList>
            <person name="Beliveau C."/>
            <person name="Gagne P."/>
            <person name="Picq S."/>
            <person name="Vernygora O."/>
            <person name="Keeling C.I."/>
            <person name="Pinkney K."/>
            <person name="Doucet D."/>
            <person name="Wen F."/>
            <person name="Johnston J.S."/>
            <person name="Maaroufi H."/>
            <person name="Boyle B."/>
            <person name="Laroche J."/>
            <person name="Dewar K."/>
            <person name="Juretic N."/>
            <person name="Blackburn G."/>
            <person name="Nisole A."/>
            <person name="Brunet B."/>
            <person name="Brandao M."/>
            <person name="Lumley L."/>
            <person name="Duan J."/>
            <person name="Quan G."/>
            <person name="Lucarotti C.J."/>
            <person name="Roe A.D."/>
            <person name="Sperling F.A.H."/>
            <person name="Levesque R.C."/>
            <person name="Cusson M."/>
        </authorList>
    </citation>
    <scope>NUCLEOTIDE SEQUENCE [LARGE SCALE GENOMIC DNA]</scope>
    <source>
        <strain evidence="1">Glfc:IPQL:Cfum</strain>
    </source>
</reference>
<feature type="non-terminal residue" evidence="1">
    <location>
        <position position="682"/>
    </location>
</feature>
<accession>A0ACC0JRM6</accession>
<feature type="non-terminal residue" evidence="1">
    <location>
        <position position="1"/>
    </location>
</feature>
<dbReference type="Proteomes" id="UP001064048">
    <property type="component" value="Chromosome 8"/>
</dbReference>
<evidence type="ECO:0000313" key="2">
    <source>
        <dbReference type="Proteomes" id="UP001064048"/>
    </source>
</evidence>
<keyword evidence="2" id="KW-1185">Reference proteome</keyword>
<dbReference type="EMBL" id="CM046108">
    <property type="protein sequence ID" value="KAI8426647.1"/>
    <property type="molecule type" value="Genomic_DNA"/>
</dbReference>